<dbReference type="Proteomes" id="UP000003561">
    <property type="component" value="Unassembled WGS sequence"/>
</dbReference>
<protein>
    <submittedName>
        <fullName evidence="1">Uncharacterized protein</fullName>
    </submittedName>
</protein>
<reference evidence="1 2" key="2">
    <citation type="submission" date="2009-03" db="EMBL/GenBank/DDBJ databases">
        <title>Draft genome sequence of Roseburia inulinivorans (DSM 16841).</title>
        <authorList>
            <person name="Sudarsanam P."/>
            <person name="Ley R."/>
            <person name="Guruge J."/>
            <person name="Turnbaugh P.J."/>
            <person name="Mahowald M."/>
            <person name="Liep D."/>
            <person name="Gordon J."/>
        </authorList>
    </citation>
    <scope>NUCLEOTIDE SEQUENCE [LARGE SCALE GENOMIC DNA]</scope>
    <source>
        <strain evidence="1 2">DSM 16841</strain>
    </source>
</reference>
<accession>C0FWB1</accession>
<organism evidence="1 2">
    <name type="scientific">Roseburia inulinivorans DSM 16841</name>
    <dbReference type="NCBI Taxonomy" id="622312"/>
    <lineage>
        <taxon>Bacteria</taxon>
        <taxon>Bacillati</taxon>
        <taxon>Bacillota</taxon>
        <taxon>Clostridia</taxon>
        <taxon>Lachnospirales</taxon>
        <taxon>Lachnospiraceae</taxon>
        <taxon>Roseburia</taxon>
    </lineage>
</organism>
<comment type="caution">
    <text evidence="1">The sequence shown here is derived from an EMBL/GenBank/DDBJ whole genome shotgun (WGS) entry which is preliminary data.</text>
</comment>
<evidence type="ECO:0000313" key="1">
    <source>
        <dbReference type="EMBL" id="EEG93090.1"/>
    </source>
</evidence>
<dbReference type="AlphaFoldDB" id="C0FWB1"/>
<proteinExistence type="predicted"/>
<reference evidence="1 2" key="1">
    <citation type="submission" date="2009-02" db="EMBL/GenBank/DDBJ databases">
        <authorList>
            <person name="Fulton L."/>
            <person name="Clifton S."/>
            <person name="Fulton B."/>
            <person name="Xu J."/>
            <person name="Minx P."/>
            <person name="Pepin K.H."/>
            <person name="Johnson M."/>
            <person name="Bhonagiri V."/>
            <person name="Nash W.E."/>
            <person name="Mardis E.R."/>
            <person name="Wilson R.K."/>
        </authorList>
    </citation>
    <scope>NUCLEOTIDE SEQUENCE [LARGE SCALE GENOMIC DNA]</scope>
    <source>
        <strain evidence="1 2">DSM 16841</strain>
    </source>
</reference>
<sequence>MSDIFLQKQGKCARIMEKLTKKFIRCNKNIYLCINRVKGVK</sequence>
<name>C0FWB1_9FIRM</name>
<gene>
    <name evidence="1" type="ORF">ROSEINA2194_03038</name>
</gene>
<dbReference type="EMBL" id="ACFY01000117">
    <property type="protein sequence ID" value="EEG93090.1"/>
    <property type="molecule type" value="Genomic_DNA"/>
</dbReference>
<evidence type="ECO:0000313" key="2">
    <source>
        <dbReference type="Proteomes" id="UP000003561"/>
    </source>
</evidence>